<evidence type="ECO:0008006" key="3">
    <source>
        <dbReference type="Google" id="ProtNLM"/>
    </source>
</evidence>
<accession>A0A1H2SMV3</accession>
<dbReference type="Proteomes" id="UP000198569">
    <property type="component" value="Unassembled WGS sequence"/>
</dbReference>
<keyword evidence="2" id="KW-1185">Reference proteome</keyword>
<organism evidence="1 2">
    <name type="scientific">Flavobacterium degerlachei</name>
    <dbReference type="NCBI Taxonomy" id="229203"/>
    <lineage>
        <taxon>Bacteria</taxon>
        <taxon>Pseudomonadati</taxon>
        <taxon>Bacteroidota</taxon>
        <taxon>Flavobacteriia</taxon>
        <taxon>Flavobacteriales</taxon>
        <taxon>Flavobacteriaceae</taxon>
        <taxon>Flavobacterium</taxon>
    </lineage>
</organism>
<evidence type="ECO:0000313" key="2">
    <source>
        <dbReference type="Proteomes" id="UP000198569"/>
    </source>
</evidence>
<proteinExistence type="predicted"/>
<gene>
    <name evidence="1" type="ORF">SAMN05444338_102122</name>
</gene>
<dbReference type="OrthoDB" id="826659at2"/>
<dbReference type="EMBL" id="FNMV01000002">
    <property type="protein sequence ID" value="SDW32918.1"/>
    <property type="molecule type" value="Genomic_DNA"/>
</dbReference>
<dbReference type="RefSeq" id="WP_091429381.1">
    <property type="nucleotide sequence ID" value="NZ_FNMV01000002.1"/>
</dbReference>
<name>A0A1H2SMV3_9FLAO</name>
<dbReference type="AlphaFoldDB" id="A0A1H2SMV3"/>
<sequence>MKTVKQFSLDPILIMVIFSIVPITSSNSDIDSNPNASAPSDEHDIIAIIVTNGSWKINCYWKSEDSEMINFNGFNFSFGAHDSLTVTDGENTYKGTWSILDLNRNQESIADVKFNITYANPIHFVKIIDGWEDIENTVNFFEIKDLSIGNGITDFLTFSKN</sequence>
<protein>
    <recommendedName>
        <fullName evidence="3">Lipocalin-like domain-containing protein</fullName>
    </recommendedName>
</protein>
<evidence type="ECO:0000313" key="1">
    <source>
        <dbReference type="EMBL" id="SDW32918.1"/>
    </source>
</evidence>
<reference evidence="2" key="1">
    <citation type="submission" date="2016-10" db="EMBL/GenBank/DDBJ databases">
        <authorList>
            <person name="Varghese N."/>
            <person name="Submissions S."/>
        </authorList>
    </citation>
    <scope>NUCLEOTIDE SEQUENCE [LARGE SCALE GENOMIC DNA]</scope>
    <source>
        <strain evidence="2">DSM 15718</strain>
    </source>
</reference>